<feature type="compositionally biased region" description="Pro residues" evidence="9">
    <location>
        <begin position="332"/>
        <end position="343"/>
    </location>
</feature>
<dbReference type="Gene3D" id="1.20.58.160">
    <property type="match status" value="1"/>
</dbReference>
<evidence type="ECO:0000313" key="13">
    <source>
        <dbReference type="Proteomes" id="UP001108240"/>
    </source>
</evidence>
<dbReference type="GO" id="GO:0006886">
    <property type="term" value="P:intracellular protein transport"/>
    <property type="evidence" value="ECO:0007669"/>
    <property type="project" value="InterPro"/>
</dbReference>
<evidence type="ECO:0000256" key="8">
    <source>
        <dbReference type="SAM" id="Coils"/>
    </source>
</evidence>
<feature type="domain" description="VHS" evidence="10">
    <location>
        <begin position="9"/>
        <end position="141"/>
    </location>
</feature>
<dbReference type="InterPro" id="IPR013041">
    <property type="entry name" value="Clathrin_app_Ig-like_sf"/>
</dbReference>
<dbReference type="GO" id="GO:0031267">
    <property type="term" value="F:small GTPase binding"/>
    <property type="evidence" value="ECO:0007669"/>
    <property type="project" value="InterPro"/>
</dbReference>
<dbReference type="Pfam" id="PF00790">
    <property type="entry name" value="VHS"/>
    <property type="match status" value="1"/>
</dbReference>
<reference evidence="12" key="2">
    <citation type="submission" date="2025-09" db="UniProtKB">
        <authorList>
            <consortium name="Ensembl"/>
        </authorList>
    </citation>
    <scope>IDENTIFICATION</scope>
</reference>
<dbReference type="Ensembl" id="ENSCCRT00000076599.2">
    <property type="protein sequence ID" value="ENSCCRP00000070734.2"/>
    <property type="gene ID" value="ENSCCRG00000037932.2"/>
</dbReference>
<dbReference type="InterPro" id="IPR027422">
    <property type="entry name" value="GGA1-3"/>
</dbReference>
<dbReference type="InterPro" id="IPR004152">
    <property type="entry name" value="GAT_dom"/>
</dbReference>
<dbReference type="InterPro" id="IPR044111">
    <property type="entry name" value="GAT_GGA3"/>
</dbReference>
<reference evidence="12" key="1">
    <citation type="submission" date="2025-08" db="UniProtKB">
        <authorList>
            <consortium name="Ensembl"/>
        </authorList>
    </citation>
    <scope>IDENTIFICATION</scope>
</reference>
<sequence>MAFPEGESLESWLNKATHPTNRQEDWEYIIGFCDQINKELEGPQIAVRLLVHKIHSQEWEALQALTVLEACMKNCGRRFHNEIARYRFLNELIKVVSPKYMGDSVSEKVKNKIIEMLYSWTVAFPNEAKIADAYQTLKRQGLVMSDPELTVDKTLIPSPPTRPKNPVFDNEDMGKLLAELLRSKNPEDLQEANRLIKNMVKEDEARVQKMTKRSNTLEEVNNNVKLLSEMLSQYDRDRSSDADRELIKELYERCDKLRRTAFKLATEAEDNDSSLGDILKANDDLSRVIGSYKRIVEGQADDGDGEDLRPAASEGCETTGTLIDLAGLDEPSSPPTVPPPSLPPQVLSANPTASSIPVLPPPPRRLAGGHGSQTNSPSHKPPEQQTSLSLLDDELLSLGNKSPFNCCDTVWRCILKNCNSVFLLVSSGKVLPVTLYDKDGVRVLMHFAMDCPPGRPDVLVMVVSLLNTAPLPVRSIVLQAAVPKSMRVKLQPPSGAEIAPFNPILPPASITQVMLLANPLKERVRLRYKLTYLLGEHQYSEVGELDQFPPADRWGSL</sequence>
<dbReference type="InterPro" id="IPR041198">
    <property type="entry name" value="GGA_N-GAT"/>
</dbReference>
<evidence type="ECO:0000256" key="7">
    <source>
        <dbReference type="ARBA" id="ARBA00022927"/>
    </source>
</evidence>
<comment type="similarity">
    <text evidence="3">Belongs to the GGA protein family.</text>
</comment>
<proteinExistence type="inferred from homology"/>
<dbReference type="InterPro" id="IPR008152">
    <property type="entry name" value="Clathrin_a/b/g-adaptin_app_Ig"/>
</dbReference>
<feature type="coiled-coil region" evidence="8">
    <location>
        <begin position="200"/>
        <end position="237"/>
    </location>
</feature>
<keyword evidence="8" id="KW-0175">Coiled coil</keyword>
<dbReference type="GO" id="GO:0034394">
    <property type="term" value="P:protein localization to cell surface"/>
    <property type="evidence" value="ECO:0007669"/>
    <property type="project" value="TreeGrafter"/>
</dbReference>
<evidence type="ECO:0000256" key="9">
    <source>
        <dbReference type="SAM" id="MobiDB-lite"/>
    </source>
</evidence>
<keyword evidence="13" id="KW-1185">Reference proteome</keyword>
<feature type="domain" description="Clathrin adaptor alpha/beta/gamma-adaptin appendage Ig-like subdomain" evidence="11">
    <location>
        <begin position="428"/>
        <end position="549"/>
    </location>
</feature>
<feature type="region of interest" description="Disordered" evidence="9">
    <location>
        <begin position="325"/>
        <end position="386"/>
    </location>
</feature>
<dbReference type="GO" id="GO:0031901">
    <property type="term" value="C:early endosome membrane"/>
    <property type="evidence" value="ECO:0007669"/>
    <property type="project" value="UniProtKB-SubCell"/>
</dbReference>
<evidence type="ECO:0000256" key="1">
    <source>
        <dbReference type="ARBA" id="ARBA00004150"/>
    </source>
</evidence>
<keyword evidence="7" id="KW-0653">Protein transport</keyword>
<evidence type="ECO:0000256" key="4">
    <source>
        <dbReference type="ARBA" id="ARBA00022448"/>
    </source>
</evidence>
<dbReference type="InterPro" id="IPR002014">
    <property type="entry name" value="VHS_dom"/>
</dbReference>
<dbReference type="Gene3D" id="2.60.40.1230">
    <property type="match status" value="1"/>
</dbReference>
<dbReference type="Pfam" id="PF03127">
    <property type="entry name" value="GAT"/>
    <property type="match status" value="1"/>
</dbReference>
<dbReference type="SUPFAM" id="SSF48464">
    <property type="entry name" value="ENTH/VHS domain"/>
    <property type="match status" value="1"/>
</dbReference>
<name>A0A8C1E2C0_CYPCA</name>
<dbReference type="Gene3D" id="1.25.40.90">
    <property type="match status" value="1"/>
</dbReference>
<evidence type="ECO:0000256" key="2">
    <source>
        <dbReference type="ARBA" id="ARBA00004220"/>
    </source>
</evidence>
<dbReference type="PANTHER" id="PTHR45905">
    <property type="entry name" value="GOLGI-LOCALIZED, GAMMA-ADAPTIN EAR CONTAINING, ARF BINDING PROTEIN"/>
    <property type="match status" value="1"/>
</dbReference>
<evidence type="ECO:0000313" key="12">
    <source>
        <dbReference type="Ensembl" id="ENSCCRP00000070734.2"/>
    </source>
</evidence>
<dbReference type="SMART" id="SM00288">
    <property type="entry name" value="VHS"/>
    <property type="match status" value="1"/>
</dbReference>
<evidence type="ECO:0000256" key="3">
    <source>
        <dbReference type="ARBA" id="ARBA00008099"/>
    </source>
</evidence>
<dbReference type="GO" id="GO:0006893">
    <property type="term" value="P:Golgi to plasma membrane transport"/>
    <property type="evidence" value="ECO:0007669"/>
    <property type="project" value="TreeGrafter"/>
</dbReference>
<dbReference type="GeneTree" id="ENSGT00940000157333"/>
<evidence type="ECO:0000256" key="5">
    <source>
        <dbReference type="ARBA" id="ARBA00022753"/>
    </source>
</evidence>
<dbReference type="Pfam" id="PF18308">
    <property type="entry name" value="GGA_N-GAT"/>
    <property type="match status" value="1"/>
</dbReference>
<protein>
    <submittedName>
        <fullName evidence="12">Golgi associated, gamma adaptin ear containing, ARF binding protein 3b</fullName>
    </submittedName>
</protein>
<evidence type="ECO:0000259" key="10">
    <source>
        <dbReference type="SMART" id="SM00288"/>
    </source>
</evidence>
<dbReference type="Pfam" id="PF02883">
    <property type="entry name" value="Alpha_adaptinC2"/>
    <property type="match status" value="1"/>
</dbReference>
<dbReference type="GO" id="GO:0043130">
    <property type="term" value="F:ubiquitin binding"/>
    <property type="evidence" value="ECO:0007669"/>
    <property type="project" value="InterPro"/>
</dbReference>
<accession>A0A8C1E2C0</accession>
<keyword evidence="5" id="KW-0967">Endosome</keyword>
<dbReference type="FunFam" id="1.25.40.90:FF:000011">
    <property type="entry name" value="ADP-ribosylation factor-binding protein GGA3 isoform X1"/>
    <property type="match status" value="1"/>
</dbReference>
<dbReference type="InterPro" id="IPR008942">
    <property type="entry name" value="ENTH_VHS"/>
</dbReference>
<keyword evidence="6" id="KW-0832">Ubl conjugation</keyword>
<dbReference type="GO" id="GO:0005802">
    <property type="term" value="C:trans-Golgi network"/>
    <property type="evidence" value="ECO:0007669"/>
    <property type="project" value="InterPro"/>
</dbReference>
<evidence type="ECO:0000256" key="6">
    <source>
        <dbReference type="ARBA" id="ARBA00022843"/>
    </source>
</evidence>
<dbReference type="InterPro" id="IPR038425">
    <property type="entry name" value="GAT_sf"/>
</dbReference>
<dbReference type="SUPFAM" id="SSF49348">
    <property type="entry name" value="Clathrin adaptor appendage domain"/>
    <property type="match status" value="1"/>
</dbReference>
<dbReference type="Gene3D" id="1.20.5.170">
    <property type="match status" value="1"/>
</dbReference>
<organism evidence="12 13">
    <name type="scientific">Cyprinus carpio carpio</name>
    <dbReference type="NCBI Taxonomy" id="630221"/>
    <lineage>
        <taxon>Eukaryota</taxon>
        <taxon>Metazoa</taxon>
        <taxon>Chordata</taxon>
        <taxon>Craniata</taxon>
        <taxon>Vertebrata</taxon>
        <taxon>Euteleostomi</taxon>
        <taxon>Actinopterygii</taxon>
        <taxon>Neopterygii</taxon>
        <taxon>Teleostei</taxon>
        <taxon>Ostariophysi</taxon>
        <taxon>Cypriniformes</taxon>
        <taxon>Cyprinidae</taxon>
        <taxon>Cyprininae</taxon>
        <taxon>Cyprinus</taxon>
    </lineage>
</organism>
<dbReference type="CDD" id="cd14240">
    <property type="entry name" value="GAT_GGA3"/>
    <property type="match status" value="1"/>
</dbReference>
<dbReference type="PANTHER" id="PTHR45905:SF3">
    <property type="entry name" value="ADP-RIBOSYLATION FACTOR-BINDING PROTEIN GGA3"/>
    <property type="match status" value="1"/>
</dbReference>
<dbReference type="SMART" id="SM00809">
    <property type="entry name" value="Alpha_adaptinC2"/>
    <property type="match status" value="1"/>
</dbReference>
<comment type="subcellular location">
    <subcellularLocation>
        <location evidence="2">Early endosome membrane</location>
        <topology evidence="2">Peripheral membrane protein</topology>
    </subcellularLocation>
    <subcellularLocation>
        <location evidence="1">Golgi apparatus</location>
        <location evidence="1">trans-Golgi network membrane</location>
        <topology evidence="1">Peripheral membrane protein</topology>
    </subcellularLocation>
</comment>
<keyword evidence="4" id="KW-0813">Transport</keyword>
<evidence type="ECO:0000259" key="11">
    <source>
        <dbReference type="SMART" id="SM00809"/>
    </source>
</evidence>
<feature type="compositionally biased region" description="Polar residues" evidence="9">
    <location>
        <begin position="372"/>
        <end position="386"/>
    </location>
</feature>
<dbReference type="Proteomes" id="UP001108240">
    <property type="component" value="Unplaced"/>
</dbReference>
<dbReference type="GO" id="GO:0035091">
    <property type="term" value="F:phosphatidylinositol binding"/>
    <property type="evidence" value="ECO:0007669"/>
    <property type="project" value="InterPro"/>
</dbReference>
<dbReference type="AlphaFoldDB" id="A0A8C1E2C0"/>
<dbReference type="SUPFAM" id="SSF89009">
    <property type="entry name" value="GAT-like domain"/>
    <property type="match status" value="1"/>
</dbReference>